<keyword evidence="1" id="KW-0472">Membrane</keyword>
<dbReference type="AlphaFoldDB" id="A0A448WX84"/>
<accession>A0A448WX84</accession>
<evidence type="ECO:0000313" key="3">
    <source>
        <dbReference type="Proteomes" id="UP000784294"/>
    </source>
</evidence>
<keyword evidence="3" id="KW-1185">Reference proteome</keyword>
<evidence type="ECO:0000256" key="1">
    <source>
        <dbReference type="SAM" id="Phobius"/>
    </source>
</evidence>
<keyword evidence="1" id="KW-1133">Transmembrane helix</keyword>
<evidence type="ECO:0000313" key="2">
    <source>
        <dbReference type="EMBL" id="VEL22379.1"/>
    </source>
</evidence>
<proteinExistence type="predicted"/>
<keyword evidence="1" id="KW-0812">Transmembrane</keyword>
<reference evidence="2" key="1">
    <citation type="submission" date="2018-11" db="EMBL/GenBank/DDBJ databases">
        <authorList>
            <consortium name="Pathogen Informatics"/>
        </authorList>
    </citation>
    <scope>NUCLEOTIDE SEQUENCE</scope>
</reference>
<feature type="transmembrane region" description="Helical" evidence="1">
    <location>
        <begin position="26"/>
        <end position="45"/>
    </location>
</feature>
<dbReference type="EMBL" id="CAAALY010056097">
    <property type="protein sequence ID" value="VEL22379.1"/>
    <property type="molecule type" value="Genomic_DNA"/>
</dbReference>
<dbReference type="Proteomes" id="UP000784294">
    <property type="component" value="Unassembled WGS sequence"/>
</dbReference>
<sequence>MNRCLDDRHGTWQPNPARVFGRSSGWLIFWTFVCGTTCTGGVLTGRCRGARNRARRPRPDGRAEEPWACRLFCFRLVTKLAIPINPQWRGQMGSCRPTRLVVNPLLIQPVEKGGEVQASAYKSAGHKVHMTFATKATA</sequence>
<protein>
    <submittedName>
        <fullName evidence="2">Uncharacterized protein</fullName>
    </submittedName>
</protein>
<gene>
    <name evidence="2" type="ORF">PXEA_LOCUS15819</name>
</gene>
<organism evidence="2 3">
    <name type="scientific">Protopolystoma xenopodis</name>
    <dbReference type="NCBI Taxonomy" id="117903"/>
    <lineage>
        <taxon>Eukaryota</taxon>
        <taxon>Metazoa</taxon>
        <taxon>Spiralia</taxon>
        <taxon>Lophotrochozoa</taxon>
        <taxon>Platyhelminthes</taxon>
        <taxon>Monogenea</taxon>
        <taxon>Polyopisthocotylea</taxon>
        <taxon>Polystomatidea</taxon>
        <taxon>Polystomatidae</taxon>
        <taxon>Protopolystoma</taxon>
    </lineage>
</organism>
<name>A0A448WX84_9PLAT</name>
<comment type="caution">
    <text evidence="2">The sequence shown here is derived from an EMBL/GenBank/DDBJ whole genome shotgun (WGS) entry which is preliminary data.</text>
</comment>